<protein>
    <submittedName>
        <fullName evidence="1">Uncharacterized protein</fullName>
    </submittedName>
</protein>
<evidence type="ECO:0000313" key="2">
    <source>
        <dbReference type="Proteomes" id="UP000250163"/>
    </source>
</evidence>
<name>A0A330LQR8_9GAMM</name>
<dbReference type="Proteomes" id="UP000250163">
    <property type="component" value="Chromosome MORIYA"/>
</dbReference>
<sequence>MIENIECIIKEFLLLNDIEQHQVYYIIKVLETGTESEKRIICESIGLENLII</sequence>
<proteinExistence type="predicted"/>
<gene>
    <name evidence="1" type="ORF">MORIYA_2048</name>
</gene>
<accession>A0A330LQR8</accession>
<reference evidence="2" key="1">
    <citation type="submission" date="2018-05" db="EMBL/GenBank/DDBJ databases">
        <authorList>
            <person name="Cea G.-C."/>
            <person name="William W."/>
        </authorList>
    </citation>
    <scope>NUCLEOTIDE SEQUENCE [LARGE SCALE GENOMIC DNA]</scope>
    <source>
        <strain evidence="2">DB21MT 5</strain>
    </source>
</reference>
<keyword evidence="2" id="KW-1185">Reference proteome</keyword>
<dbReference type="AlphaFoldDB" id="A0A330LQR8"/>
<evidence type="ECO:0000313" key="1">
    <source>
        <dbReference type="EMBL" id="SQD78526.1"/>
    </source>
</evidence>
<dbReference type="KEGG" id="mya:MORIYA_2048"/>
<dbReference type="EMBL" id="LS483250">
    <property type="protein sequence ID" value="SQD78526.1"/>
    <property type="molecule type" value="Genomic_DNA"/>
</dbReference>
<organism evidence="1 2">
    <name type="scientific">Moritella yayanosii</name>
    <dbReference type="NCBI Taxonomy" id="69539"/>
    <lineage>
        <taxon>Bacteria</taxon>
        <taxon>Pseudomonadati</taxon>
        <taxon>Pseudomonadota</taxon>
        <taxon>Gammaproteobacteria</taxon>
        <taxon>Alteromonadales</taxon>
        <taxon>Moritellaceae</taxon>
        <taxon>Moritella</taxon>
    </lineage>
</organism>